<dbReference type="SUPFAM" id="SSF52047">
    <property type="entry name" value="RNI-like"/>
    <property type="match status" value="3"/>
</dbReference>
<keyword evidence="11" id="KW-1185">Reference proteome</keyword>
<dbReference type="Pfam" id="PF23247">
    <property type="entry name" value="LRR_RPS2"/>
    <property type="match status" value="5"/>
</dbReference>
<dbReference type="PANTHER" id="PTHR33463">
    <property type="entry name" value="NB-ARC DOMAIN-CONTAINING PROTEIN-RELATED"/>
    <property type="match status" value="1"/>
</dbReference>
<dbReference type="GO" id="GO:0043531">
    <property type="term" value="F:ADP binding"/>
    <property type="evidence" value="ECO:0007669"/>
    <property type="project" value="InterPro"/>
</dbReference>
<dbReference type="InterPro" id="IPR027417">
    <property type="entry name" value="P-loop_NTPase"/>
</dbReference>
<dbReference type="SUPFAM" id="SSF52540">
    <property type="entry name" value="P-loop containing nucleoside triphosphate hydrolases"/>
    <property type="match status" value="1"/>
</dbReference>
<organism evidence="10 11">
    <name type="scientific">Centaurea solstitialis</name>
    <name type="common">yellow star-thistle</name>
    <dbReference type="NCBI Taxonomy" id="347529"/>
    <lineage>
        <taxon>Eukaryota</taxon>
        <taxon>Viridiplantae</taxon>
        <taxon>Streptophyta</taxon>
        <taxon>Embryophyta</taxon>
        <taxon>Tracheophyta</taxon>
        <taxon>Spermatophyta</taxon>
        <taxon>Magnoliopsida</taxon>
        <taxon>eudicotyledons</taxon>
        <taxon>Gunneridae</taxon>
        <taxon>Pentapetalae</taxon>
        <taxon>asterids</taxon>
        <taxon>campanulids</taxon>
        <taxon>Asterales</taxon>
        <taxon>Asteraceae</taxon>
        <taxon>Carduoideae</taxon>
        <taxon>Cardueae</taxon>
        <taxon>Centaureinae</taxon>
        <taxon>Centaurea</taxon>
    </lineage>
</organism>
<dbReference type="Gene3D" id="3.80.10.10">
    <property type="entry name" value="Ribonuclease Inhibitor"/>
    <property type="match status" value="5"/>
</dbReference>
<dbReference type="InterPro" id="IPR036388">
    <property type="entry name" value="WH-like_DNA-bd_sf"/>
</dbReference>
<feature type="domain" description="Disease resistance protein At4g27190-like leucine-rich repeats" evidence="9">
    <location>
        <begin position="671"/>
        <end position="809"/>
    </location>
</feature>
<gene>
    <name evidence="10" type="ORF">OSB04_028456</name>
</gene>
<keyword evidence="6" id="KW-0175">Coiled coil</keyword>
<feature type="region of interest" description="Disordered" evidence="7">
    <location>
        <begin position="1838"/>
        <end position="1861"/>
    </location>
</feature>
<dbReference type="PANTHER" id="PTHR33463:SF96">
    <property type="entry name" value="LEUCINE-RICH REPEAT DOMAIN, L DOMAIN-LIKE PROTEIN-RELATED"/>
    <property type="match status" value="1"/>
</dbReference>
<dbReference type="Proteomes" id="UP001172457">
    <property type="component" value="Chromosome 7"/>
</dbReference>
<feature type="domain" description="Disease resistance protein At4g27190-like leucine-rich repeats" evidence="9">
    <location>
        <begin position="1121"/>
        <end position="1214"/>
    </location>
</feature>
<dbReference type="GO" id="GO:0005524">
    <property type="term" value="F:ATP binding"/>
    <property type="evidence" value="ECO:0007669"/>
    <property type="project" value="UniProtKB-KW"/>
</dbReference>
<evidence type="ECO:0000256" key="2">
    <source>
        <dbReference type="ARBA" id="ARBA00022614"/>
    </source>
</evidence>
<keyword evidence="5" id="KW-0067">ATP-binding</keyword>
<feature type="domain" description="Disease resistance protein At4g27190-like leucine-rich repeats" evidence="9">
    <location>
        <begin position="896"/>
        <end position="1032"/>
    </location>
</feature>
<feature type="domain" description="NB-ARC" evidence="8">
    <location>
        <begin position="160"/>
        <end position="328"/>
    </location>
</feature>
<comment type="similarity">
    <text evidence="1">Belongs to the disease resistance NB-LRR family.</text>
</comment>
<protein>
    <submittedName>
        <fullName evidence="10">Uncharacterized protein</fullName>
    </submittedName>
</protein>
<dbReference type="GO" id="GO:0006952">
    <property type="term" value="P:defense response"/>
    <property type="evidence" value="ECO:0007669"/>
    <property type="project" value="UniProtKB-KW"/>
</dbReference>
<dbReference type="Gene3D" id="3.40.50.300">
    <property type="entry name" value="P-loop containing nucleotide triphosphate hydrolases"/>
    <property type="match status" value="1"/>
</dbReference>
<dbReference type="InterPro" id="IPR032675">
    <property type="entry name" value="LRR_dom_sf"/>
</dbReference>
<dbReference type="Pfam" id="PF00931">
    <property type="entry name" value="NB-ARC"/>
    <property type="match status" value="1"/>
</dbReference>
<dbReference type="InterPro" id="IPR057135">
    <property type="entry name" value="At4g27190-like_LRR"/>
</dbReference>
<keyword evidence="4" id="KW-0611">Plant defense</keyword>
<reference evidence="10" key="1">
    <citation type="submission" date="2023-03" db="EMBL/GenBank/DDBJ databases">
        <title>Chromosome-scale reference genome and RAD-based genetic map of yellow starthistle (Centaurea solstitialis) reveal putative structural variation and QTLs associated with invader traits.</title>
        <authorList>
            <person name="Reatini B."/>
            <person name="Cang F.A."/>
            <person name="Jiang Q."/>
            <person name="Mckibben M.T.W."/>
            <person name="Barker M.S."/>
            <person name="Rieseberg L.H."/>
            <person name="Dlugosch K.M."/>
        </authorList>
    </citation>
    <scope>NUCLEOTIDE SEQUENCE</scope>
    <source>
        <strain evidence="10">CAN-66</strain>
        <tissue evidence="10">Leaf</tissue>
    </source>
</reference>
<evidence type="ECO:0000256" key="1">
    <source>
        <dbReference type="ARBA" id="ARBA00008894"/>
    </source>
</evidence>
<comment type="caution">
    <text evidence="10">The sequence shown here is derived from an EMBL/GenBank/DDBJ whole genome shotgun (WGS) entry which is preliminary data.</text>
</comment>
<name>A0AA38SFS7_9ASTR</name>
<keyword evidence="2" id="KW-0433">Leucine-rich repeat</keyword>
<keyword evidence="5" id="KW-0547">Nucleotide-binding</keyword>
<evidence type="ECO:0000256" key="5">
    <source>
        <dbReference type="ARBA" id="ARBA00022840"/>
    </source>
</evidence>
<evidence type="ECO:0000256" key="4">
    <source>
        <dbReference type="ARBA" id="ARBA00022821"/>
    </source>
</evidence>
<keyword evidence="3" id="KW-0677">Repeat</keyword>
<feature type="coiled-coil region" evidence="6">
    <location>
        <begin position="33"/>
        <end position="60"/>
    </location>
</feature>
<evidence type="ECO:0000259" key="8">
    <source>
        <dbReference type="Pfam" id="PF00931"/>
    </source>
</evidence>
<evidence type="ECO:0000259" key="9">
    <source>
        <dbReference type="Pfam" id="PF23247"/>
    </source>
</evidence>
<dbReference type="InterPro" id="IPR042197">
    <property type="entry name" value="Apaf_helical"/>
</dbReference>
<feature type="domain" description="Disease resistance protein At4g27190-like leucine-rich repeats" evidence="9">
    <location>
        <begin position="1446"/>
        <end position="1553"/>
    </location>
</feature>
<evidence type="ECO:0000256" key="6">
    <source>
        <dbReference type="SAM" id="Coils"/>
    </source>
</evidence>
<evidence type="ECO:0000313" key="11">
    <source>
        <dbReference type="Proteomes" id="UP001172457"/>
    </source>
</evidence>
<dbReference type="InterPro" id="IPR050905">
    <property type="entry name" value="Plant_NBS-LRR"/>
</dbReference>
<proteinExistence type="inferred from homology"/>
<dbReference type="Gene3D" id="1.10.8.430">
    <property type="entry name" value="Helical domain of apoptotic protease-activating factors"/>
    <property type="match status" value="1"/>
</dbReference>
<dbReference type="EMBL" id="JARYMX010000007">
    <property type="protein sequence ID" value="KAJ9541950.1"/>
    <property type="molecule type" value="Genomic_DNA"/>
</dbReference>
<evidence type="ECO:0000256" key="3">
    <source>
        <dbReference type="ARBA" id="ARBA00022737"/>
    </source>
</evidence>
<dbReference type="InterPro" id="IPR002182">
    <property type="entry name" value="NB-ARC"/>
</dbReference>
<evidence type="ECO:0000313" key="10">
    <source>
        <dbReference type="EMBL" id="KAJ9541950.1"/>
    </source>
</evidence>
<feature type="domain" description="Disease resistance protein At4g27190-like leucine-rich repeats" evidence="9">
    <location>
        <begin position="1608"/>
        <end position="1733"/>
    </location>
</feature>
<accession>A0AA38SFS7</accession>
<dbReference type="SUPFAM" id="SSF52058">
    <property type="entry name" value="L domain-like"/>
    <property type="match status" value="1"/>
</dbReference>
<dbReference type="PRINTS" id="PR00364">
    <property type="entry name" value="DISEASERSIST"/>
</dbReference>
<feature type="compositionally biased region" description="Acidic residues" evidence="7">
    <location>
        <begin position="1846"/>
        <end position="1861"/>
    </location>
</feature>
<evidence type="ECO:0000256" key="7">
    <source>
        <dbReference type="SAM" id="MobiDB-lite"/>
    </source>
</evidence>
<sequence length="1861" mass="211689">MEIVTAIVTPVVESLMVPIKRHVGYIFSYTKYVSDMRTKKSQLEDRILDVENRVQRNKRNNFEVPTEVENWLGKVAKIDAQVESILAHVGSCFNIKLRHKLGRKAFKITKEIDRFIQENSTINWTDHPIPLGKVDSMKASASTPPSDHNDFKSRERTFMEALKALQPDHQSRMIALCGMGGVGKTTMMEKLQKATEERKLFNIIVKVVIGEKANTIAIQDAVADYLGILLTEKSESARSDRLRKSFETHSDGGKKKILVIMDDVWESVHLNDMGLSPLPNQGVGFKFLLTSRDQSVCTMMGVEVNSIFKVDVIKELEAQSFFQRCVEHSYDDHELHKIGEDIVRRCCGLPIAIKTIAITLKDKSKDAWRDALFRLEHHDIKQVVHKVFEMSYKNLQDEEIKSIFLLCGLFLEDMDIPIEDLLRYGWGLELFNKVYRIADARNRLNTCIERLIHANLLIRSQKVRCVKMHDLVRDFVLDLCSKDEQMSIVGNMSKWPTQLINDSCTKISLTCTGMFELPTKFKFPNLSLLKLMHGDESLKFPKGFYENMKNLQVIAYDKMFCRSLQCSTNLRTLCLHECSSTFDCSSIGDLLNLEVLSFAHCRIKKLPSIIGNLKELKLLDLTGCEDLCIDDGVLINLVKLEELYMRAYKASYNTKKTVRFTHVNGDELVECSKNLTSLEIEFFDNNDLPKNISLKKLERFKISLGCHLDESYGEDMHSFINTLMLVTNKRELLESRMNKLFEKTEILHLQVDGMNDLGEVSVKSLDHHQCSFYNLRVLNIGNCVNLRYLFTTNVANGLTKLEYLKVFKCPFLDTLVDNKNGGVEPIKLPALKFLSLDYLPKLMSFCNDVNAIELPQLEELILESLPNFTSIYANSKLGNISAVQPLLNQEVMPSQLKTLEIRNMEKLTEIWPRDTEEVGVSELRVIKVEGCDSVVNLFPSNPMSLLHHLEELQVKYCSSIDVIFNIDLERVGEIEKAGSCLRFVYLCALEKLKEVWKIKGANKSKLLTFCGLQAVDDLRIDDCMRFRNIVTLILCDVGESGRNNELIKSIQEQEISVISNEEITQVGDTVSKVVFEMEVTSSRKFETSDSTQQAVKQLCLMNMERMSHVWKCDWNKFLISQKQQPQSSSFHNLTTITLYACHNIKYLFSPHMAKLLPNLEKISIRECDVIEEVVSNRDDKDEGTTAFTSTIKSTNLFPHLDILELERLPNLKRIGGGGGGGNQISLSNTNTTTSIHDQFQSCTRGYNIKRITTPVFPRKTFTKFGPTSDPIESNEFDVFRYILLFLHSPFKSLAVPLIPEDPKESRSDNPFRIPVHAISRAGVDLRPHPRNRDFVTRPPVHPLENHCRNNHQTLIIFPQMDVVPAWCLCQYFRDIRIERCDALPSVIPSYAVGKMQKLEKIHIYSCKSLVEIFESEGGCCGSTKIIDDGSSTALAIPRTKYIDVPQLSNLKTLQILHCDSLEYVFTFSTLESLIQLQELYVTNCKAMKVIVKEEHGDQETMTSAKVVVFPRLESIQLFSLPNLTGFLLGTSEFHLPSLEDVVIKGCPQMTVFTSGHLKAPQLKNINTSLGKFSFECGLDNFLLQNPLSCLVGTSSCPAISEGCPWPLHNMIHMGVSNNSDVKKIIPPNKLLQLQNLENIHVDGCWLVEEIFEVPEGANNELESVVVKFPNLTKVYLSGLGNLKYIWKNNPWVELEFPNLTKLTVFKCSSMEHVFTGSMVGSLLQLQELDIYDCHCMEVIVKEANVVVEEEDCDGKSNEIIMLPRLKSLKLDRLPSLKGFCLGKEAFSWPSLDTLEIIECPSMRVFTKGSSTTPKLEVTDTRFGKHYVREDLNSFTKTAQEKGLEVREEEDEYEEDEDEGDA</sequence>
<dbReference type="Gene3D" id="1.10.10.10">
    <property type="entry name" value="Winged helix-like DNA-binding domain superfamily/Winged helix DNA-binding domain"/>
    <property type="match status" value="1"/>
</dbReference>